<dbReference type="PROSITE" id="PS00198">
    <property type="entry name" value="4FE4S_FER_1"/>
    <property type="match status" value="1"/>
</dbReference>
<feature type="domain" description="4Fe-4S ferredoxin-type" evidence="4">
    <location>
        <begin position="25"/>
        <end position="53"/>
    </location>
</feature>
<accession>A0A267MNS0</accession>
<gene>
    <name evidence="5" type="ORF">CCE28_05760</name>
</gene>
<dbReference type="Pfam" id="PF00037">
    <property type="entry name" value="Fer4"/>
    <property type="match status" value="1"/>
</dbReference>
<dbReference type="InterPro" id="IPR017900">
    <property type="entry name" value="4Fe4S_Fe_S_CS"/>
</dbReference>
<proteinExistence type="predicted"/>
<dbReference type="GO" id="GO:0046872">
    <property type="term" value="F:metal ion binding"/>
    <property type="evidence" value="ECO:0007669"/>
    <property type="project" value="UniProtKB-KW"/>
</dbReference>
<keyword evidence="6" id="KW-1185">Reference proteome</keyword>
<comment type="caution">
    <text evidence="5">The sequence shown here is derived from an EMBL/GenBank/DDBJ whole genome shotgun (WGS) entry which is preliminary data.</text>
</comment>
<dbReference type="SUPFAM" id="SSF54862">
    <property type="entry name" value="4Fe-4S ferredoxins"/>
    <property type="match status" value="1"/>
</dbReference>
<dbReference type="InterPro" id="IPR017896">
    <property type="entry name" value="4Fe4S_Fe-S-bd"/>
</dbReference>
<dbReference type="GO" id="GO:0051536">
    <property type="term" value="F:iron-sulfur cluster binding"/>
    <property type="evidence" value="ECO:0007669"/>
    <property type="project" value="UniProtKB-KW"/>
</dbReference>
<dbReference type="PROSITE" id="PS51379">
    <property type="entry name" value="4FE4S_FER_2"/>
    <property type="match status" value="1"/>
</dbReference>
<organism evidence="5 6">
    <name type="scientific">Anaeromicrobium sediminis</name>
    <dbReference type="NCBI Taxonomy" id="1478221"/>
    <lineage>
        <taxon>Bacteria</taxon>
        <taxon>Bacillati</taxon>
        <taxon>Bacillota</taxon>
        <taxon>Clostridia</taxon>
        <taxon>Peptostreptococcales</taxon>
        <taxon>Thermotaleaceae</taxon>
        <taxon>Anaeromicrobium</taxon>
    </lineage>
</organism>
<name>A0A267MNS0_9FIRM</name>
<keyword evidence="1" id="KW-0479">Metal-binding</keyword>
<evidence type="ECO:0000313" key="6">
    <source>
        <dbReference type="Proteomes" id="UP000216024"/>
    </source>
</evidence>
<dbReference type="EMBL" id="NIBG01000003">
    <property type="protein sequence ID" value="PAB60400.1"/>
    <property type="molecule type" value="Genomic_DNA"/>
</dbReference>
<evidence type="ECO:0000256" key="2">
    <source>
        <dbReference type="ARBA" id="ARBA00023004"/>
    </source>
</evidence>
<evidence type="ECO:0000259" key="4">
    <source>
        <dbReference type="PROSITE" id="PS51379"/>
    </source>
</evidence>
<sequence>MFLHINLHVKGNYPYKEDMKSMPPMGPGTNNECINCGICAKHCPMNAINFENVKEVDINKCKRYPTNAKAINHEAFKKVASMLVAKFNENRCEPELFI</sequence>
<protein>
    <recommendedName>
        <fullName evidence="4">4Fe-4S ferredoxin-type domain-containing protein</fullName>
    </recommendedName>
</protein>
<evidence type="ECO:0000256" key="1">
    <source>
        <dbReference type="ARBA" id="ARBA00022723"/>
    </source>
</evidence>
<evidence type="ECO:0000313" key="5">
    <source>
        <dbReference type="EMBL" id="PAB60400.1"/>
    </source>
</evidence>
<evidence type="ECO:0000256" key="3">
    <source>
        <dbReference type="ARBA" id="ARBA00023014"/>
    </source>
</evidence>
<keyword evidence="2" id="KW-0408">Iron</keyword>
<dbReference type="Gene3D" id="3.30.70.3270">
    <property type="match status" value="1"/>
</dbReference>
<keyword evidence="3" id="KW-0411">Iron-sulfur</keyword>
<dbReference type="Proteomes" id="UP000216024">
    <property type="component" value="Unassembled WGS sequence"/>
</dbReference>
<dbReference type="AlphaFoldDB" id="A0A267MNS0"/>
<reference evidence="5 6" key="1">
    <citation type="submission" date="2017-06" db="EMBL/GenBank/DDBJ databases">
        <title>Draft genome sequence of anaerobic fermentative bacterium Anaeromicrobium sediminis DY2726D isolated from West Pacific Ocean sediments.</title>
        <authorList>
            <person name="Zeng X."/>
        </authorList>
    </citation>
    <scope>NUCLEOTIDE SEQUENCE [LARGE SCALE GENOMIC DNA]</scope>
    <source>
        <strain evidence="5 6">DY2726D</strain>
    </source>
</reference>